<protein>
    <submittedName>
        <fullName evidence="1">Uncharacterized protein</fullName>
    </submittedName>
</protein>
<dbReference type="Proteomes" id="UP000191342">
    <property type="component" value="Unassembled WGS sequence"/>
</dbReference>
<dbReference type="AlphaFoldDB" id="A0A1V6SRB9"/>
<gene>
    <name evidence="1" type="ORF">PENFLA_c027G05765</name>
</gene>
<sequence>MRCLVTISTLRRTECHEYERPSWITAAAEGACFSVADLEEHHFFPTDVNGAMMGMLHQPVANNVGDATLPSTSPTPSPLITGASSLVVNWLRENFLKLSERAIQGQKSLVLRLHATREMEEEETLAMETSKAGPL</sequence>
<evidence type="ECO:0000313" key="2">
    <source>
        <dbReference type="Proteomes" id="UP000191342"/>
    </source>
</evidence>
<reference evidence="2" key="1">
    <citation type="journal article" date="2017" name="Nat. Microbiol.">
        <title>Global analysis of biosynthetic gene clusters reveals vast potential of secondary metabolite production in Penicillium species.</title>
        <authorList>
            <person name="Nielsen J.C."/>
            <person name="Grijseels S."/>
            <person name="Prigent S."/>
            <person name="Ji B."/>
            <person name="Dainat J."/>
            <person name="Nielsen K.F."/>
            <person name="Frisvad J.C."/>
            <person name="Workman M."/>
            <person name="Nielsen J."/>
        </authorList>
    </citation>
    <scope>NUCLEOTIDE SEQUENCE [LARGE SCALE GENOMIC DNA]</scope>
    <source>
        <strain evidence="2">IBT 14082</strain>
    </source>
</reference>
<evidence type="ECO:0000313" key="1">
    <source>
        <dbReference type="EMBL" id="OQE16582.1"/>
    </source>
</evidence>
<dbReference type="EMBL" id="MLQL01000027">
    <property type="protein sequence ID" value="OQE16582.1"/>
    <property type="molecule type" value="Genomic_DNA"/>
</dbReference>
<accession>A0A1V6SRB9</accession>
<keyword evidence="2" id="KW-1185">Reference proteome</keyword>
<comment type="caution">
    <text evidence="1">The sequence shown here is derived from an EMBL/GenBank/DDBJ whole genome shotgun (WGS) entry which is preliminary data.</text>
</comment>
<name>A0A1V6SRB9_9EURO</name>
<proteinExistence type="predicted"/>
<organism evidence="1 2">
    <name type="scientific">Penicillium flavigenum</name>
    <dbReference type="NCBI Taxonomy" id="254877"/>
    <lineage>
        <taxon>Eukaryota</taxon>
        <taxon>Fungi</taxon>
        <taxon>Dikarya</taxon>
        <taxon>Ascomycota</taxon>
        <taxon>Pezizomycotina</taxon>
        <taxon>Eurotiomycetes</taxon>
        <taxon>Eurotiomycetidae</taxon>
        <taxon>Eurotiales</taxon>
        <taxon>Aspergillaceae</taxon>
        <taxon>Penicillium</taxon>
    </lineage>
</organism>